<proteinExistence type="predicted"/>
<name>A0A967AYS7_9MICO</name>
<dbReference type="AlphaFoldDB" id="A0A967AYS7"/>
<accession>A0A967AYS7</accession>
<organism evidence="1 2">
    <name type="scientific">Metallococcus carri</name>
    <dbReference type="NCBI Taxonomy" id="1656884"/>
    <lineage>
        <taxon>Bacteria</taxon>
        <taxon>Bacillati</taxon>
        <taxon>Actinomycetota</taxon>
        <taxon>Actinomycetes</taxon>
        <taxon>Micrococcales</taxon>
        <taxon>Dermacoccaceae</taxon>
        <taxon>Metallococcus</taxon>
    </lineage>
</organism>
<comment type="caution">
    <text evidence="1">The sequence shown here is derived from an EMBL/GenBank/DDBJ whole genome shotgun (WGS) entry which is preliminary data.</text>
</comment>
<evidence type="ECO:0000313" key="1">
    <source>
        <dbReference type="EMBL" id="NHN54208.1"/>
    </source>
</evidence>
<sequence>MTSTHDLYQRLADKPFGRQAFGLGYMLRAPYFRTVRPQVVTMEPHHGVVRLRKRRAVQNHIGTMHAIAVANGMEAAMGLLCEATVPRGMRWIPKGIRLDYLAKVTTDVQCETRTTPEQWAGEPPFQVDVQCLATLPDGTRVVEGSIPVWVTRTSS</sequence>
<dbReference type="Pfam" id="PF14539">
    <property type="entry name" value="DUF4442"/>
    <property type="match status" value="1"/>
</dbReference>
<dbReference type="CDD" id="cd03443">
    <property type="entry name" value="PaaI_thioesterase"/>
    <property type="match status" value="1"/>
</dbReference>
<evidence type="ECO:0000313" key="2">
    <source>
        <dbReference type="Proteomes" id="UP000744769"/>
    </source>
</evidence>
<dbReference type="Gene3D" id="3.10.129.10">
    <property type="entry name" value="Hotdog Thioesterase"/>
    <property type="match status" value="1"/>
</dbReference>
<keyword evidence="2" id="KW-1185">Reference proteome</keyword>
<gene>
    <name evidence="1" type="ORF">G9U51_00220</name>
</gene>
<reference evidence="1" key="1">
    <citation type="submission" date="2020-03" db="EMBL/GenBank/DDBJ databases">
        <title>Draft sequencing of Calidifontibacter sp. DB0510.</title>
        <authorList>
            <person name="Kim D.-U."/>
        </authorList>
    </citation>
    <scope>NUCLEOTIDE SEQUENCE</scope>
    <source>
        <strain evidence="1">DB0510</strain>
    </source>
</reference>
<dbReference type="InterPro" id="IPR029069">
    <property type="entry name" value="HotDog_dom_sf"/>
</dbReference>
<dbReference type="EMBL" id="JAAOIV010000001">
    <property type="protein sequence ID" value="NHN54208.1"/>
    <property type="molecule type" value="Genomic_DNA"/>
</dbReference>
<protein>
    <submittedName>
        <fullName evidence="1">DUF4442 domain-containing protein</fullName>
    </submittedName>
</protein>
<dbReference type="Proteomes" id="UP000744769">
    <property type="component" value="Unassembled WGS sequence"/>
</dbReference>
<dbReference type="RefSeq" id="WP_166191498.1">
    <property type="nucleotide sequence ID" value="NZ_JAAOIV010000001.1"/>
</dbReference>
<dbReference type="SUPFAM" id="SSF54637">
    <property type="entry name" value="Thioesterase/thiol ester dehydrase-isomerase"/>
    <property type="match status" value="1"/>
</dbReference>
<dbReference type="InterPro" id="IPR027961">
    <property type="entry name" value="DUF4442"/>
</dbReference>